<dbReference type="GO" id="GO:0000160">
    <property type="term" value="P:phosphorelay signal transduction system"/>
    <property type="evidence" value="ECO:0007669"/>
    <property type="project" value="UniProtKB-KW"/>
</dbReference>
<dbReference type="RefSeq" id="WP_144707377.1">
    <property type="nucleotide sequence ID" value="NZ_VNJJ01000031.1"/>
</dbReference>
<proteinExistence type="predicted"/>
<dbReference type="InterPro" id="IPR036388">
    <property type="entry name" value="WH-like_DNA-bd_sf"/>
</dbReference>
<dbReference type="Gene3D" id="1.10.10.10">
    <property type="entry name" value="Winged helix-like DNA-binding domain superfamily/Winged helix DNA-binding domain"/>
    <property type="match status" value="1"/>
</dbReference>
<comment type="caution">
    <text evidence="7">The sequence shown here is derived from an EMBL/GenBank/DDBJ whole genome shotgun (WGS) entry which is preliminary data.</text>
</comment>
<dbReference type="AlphaFoldDB" id="A0A559IV58"/>
<dbReference type="PANTHER" id="PTHR35807">
    <property type="entry name" value="TRANSCRIPTIONAL REGULATOR REDD-RELATED"/>
    <property type="match status" value="1"/>
</dbReference>
<dbReference type="SMART" id="SM00448">
    <property type="entry name" value="REC"/>
    <property type="match status" value="1"/>
</dbReference>
<dbReference type="InterPro" id="IPR016032">
    <property type="entry name" value="Sig_transdc_resp-reg_C-effctor"/>
</dbReference>
<dbReference type="PANTHER" id="PTHR35807:SF2">
    <property type="entry name" value="TRANSCRIPTIONAL ACTIVATOR DOMAIN"/>
    <property type="match status" value="1"/>
</dbReference>
<protein>
    <submittedName>
        <fullName evidence="7">Response regulator</fullName>
    </submittedName>
</protein>
<dbReference type="PROSITE" id="PS50110">
    <property type="entry name" value="RESPONSE_REGULATORY"/>
    <property type="match status" value="1"/>
</dbReference>
<dbReference type="InterPro" id="IPR011006">
    <property type="entry name" value="CheY-like_superfamily"/>
</dbReference>
<evidence type="ECO:0000256" key="1">
    <source>
        <dbReference type="ARBA" id="ARBA00023012"/>
    </source>
</evidence>
<dbReference type="SUPFAM" id="SSF46894">
    <property type="entry name" value="C-terminal effector domain of the bipartite response regulators"/>
    <property type="match status" value="1"/>
</dbReference>
<accession>A0A559IV58</accession>
<keyword evidence="8" id="KW-1185">Reference proteome</keyword>
<dbReference type="InterPro" id="IPR005158">
    <property type="entry name" value="BTAD"/>
</dbReference>
<keyword evidence="5" id="KW-0597">Phosphoprotein</keyword>
<dbReference type="Gene3D" id="3.40.50.2300">
    <property type="match status" value="1"/>
</dbReference>
<dbReference type="OrthoDB" id="3190595at2"/>
<dbReference type="InterPro" id="IPR051677">
    <property type="entry name" value="AfsR-DnrI-RedD_regulator"/>
</dbReference>
<evidence type="ECO:0000259" key="6">
    <source>
        <dbReference type="PROSITE" id="PS50110"/>
    </source>
</evidence>
<sequence>MIKAILIDDEEIALDVLEILLLEIGGVTVIGKYRMVSEALERIEELQPDLIFLDIEMPGTNGLVGGEMLATRYPRAEIVFVTAYHQYAIEAFDTNAIGYLLKPVVKEKLVKSLSRYDKIQEKLAKSAGRSGNSTENGAIERAAEQKRLRLKVMGNLQLNAADGRLVTWRTKKTKELFAYLWSRAGEHVYRYNIIDDLWPDVNFERAQPLFHTTMYNLRNTLRTEGFPDMVAFGDERYRMNAESIESDLGRLHELMQNGSGTAAIEELTSLYRGDYLEMEHYGWALSQRNKHRAAYVRHLDELSKEASLKDKEALYRKIFELDPCHERNYNRLLDLLIELGDHSAAEKLSEEKKRLDLELS</sequence>
<evidence type="ECO:0000256" key="5">
    <source>
        <dbReference type="PROSITE-ProRule" id="PRU00169"/>
    </source>
</evidence>
<dbReference type="Proteomes" id="UP000316330">
    <property type="component" value="Unassembled WGS sequence"/>
</dbReference>
<dbReference type="GO" id="GO:0006355">
    <property type="term" value="P:regulation of DNA-templated transcription"/>
    <property type="evidence" value="ECO:0007669"/>
    <property type="project" value="InterPro"/>
</dbReference>
<evidence type="ECO:0000256" key="3">
    <source>
        <dbReference type="ARBA" id="ARBA00023125"/>
    </source>
</evidence>
<dbReference type="EMBL" id="VNJJ01000031">
    <property type="protein sequence ID" value="TVX91525.1"/>
    <property type="molecule type" value="Genomic_DNA"/>
</dbReference>
<feature type="modified residue" description="4-aspartylphosphate" evidence="5">
    <location>
        <position position="54"/>
    </location>
</feature>
<gene>
    <name evidence="7" type="ORF">FPZ45_24970</name>
</gene>
<evidence type="ECO:0000313" key="7">
    <source>
        <dbReference type="EMBL" id="TVX91525.1"/>
    </source>
</evidence>
<name>A0A559IV58_9BACL</name>
<dbReference type="Pfam" id="PF00072">
    <property type="entry name" value="Response_reg"/>
    <property type="match status" value="1"/>
</dbReference>
<dbReference type="SMART" id="SM01043">
    <property type="entry name" value="BTAD"/>
    <property type="match status" value="1"/>
</dbReference>
<dbReference type="SUPFAM" id="SSF52172">
    <property type="entry name" value="CheY-like"/>
    <property type="match status" value="1"/>
</dbReference>
<evidence type="ECO:0000313" key="8">
    <source>
        <dbReference type="Proteomes" id="UP000316330"/>
    </source>
</evidence>
<keyword evidence="4" id="KW-0804">Transcription</keyword>
<evidence type="ECO:0000256" key="4">
    <source>
        <dbReference type="ARBA" id="ARBA00023163"/>
    </source>
</evidence>
<dbReference type="GO" id="GO:0003677">
    <property type="term" value="F:DNA binding"/>
    <property type="evidence" value="ECO:0007669"/>
    <property type="project" value="UniProtKB-KW"/>
</dbReference>
<keyword evidence="3" id="KW-0238">DNA-binding</keyword>
<feature type="domain" description="Response regulatory" evidence="6">
    <location>
        <begin position="3"/>
        <end position="117"/>
    </location>
</feature>
<keyword evidence="1" id="KW-0902">Two-component regulatory system</keyword>
<dbReference type="InterPro" id="IPR001789">
    <property type="entry name" value="Sig_transdc_resp-reg_receiver"/>
</dbReference>
<reference evidence="7 8" key="1">
    <citation type="submission" date="2019-07" db="EMBL/GenBank/DDBJ databases">
        <authorList>
            <person name="Kim J."/>
        </authorList>
    </citation>
    <scope>NUCLEOTIDE SEQUENCE [LARGE SCALE GENOMIC DNA]</scope>
    <source>
        <strain evidence="7 8">G13</strain>
    </source>
</reference>
<keyword evidence="2" id="KW-0805">Transcription regulation</keyword>
<evidence type="ECO:0000256" key="2">
    <source>
        <dbReference type="ARBA" id="ARBA00023015"/>
    </source>
</evidence>
<organism evidence="7 8">
    <name type="scientific">Cohnella terricola</name>
    <dbReference type="NCBI Taxonomy" id="1289167"/>
    <lineage>
        <taxon>Bacteria</taxon>
        <taxon>Bacillati</taxon>
        <taxon>Bacillota</taxon>
        <taxon>Bacilli</taxon>
        <taxon>Bacillales</taxon>
        <taxon>Paenibacillaceae</taxon>
        <taxon>Cohnella</taxon>
    </lineage>
</organism>